<evidence type="ECO:0000313" key="3">
    <source>
        <dbReference type="Ensembl" id="ENSAPLP00000012040.2"/>
    </source>
</evidence>
<reference evidence="3" key="2">
    <citation type="submission" date="2025-08" db="UniProtKB">
        <authorList>
            <consortium name="Ensembl"/>
        </authorList>
    </citation>
    <scope>IDENTIFICATION</scope>
</reference>
<reference evidence="3" key="3">
    <citation type="submission" date="2025-09" db="UniProtKB">
        <authorList>
            <consortium name="Ensembl"/>
        </authorList>
    </citation>
    <scope>IDENTIFICATION</scope>
</reference>
<dbReference type="GeneTree" id="ENSGT00390000018292"/>
<sequence>SQPSRPPNLPWGGKPPFGSTERKTPVKKLVSEFSKVKSKTLKHSPGKEESSGSLSETVCKRELRSQETPEKNRSLLETPLRPSAPLKGPGGQPKEKGFFSELEDLPYLSTTEMYLCRWHQPPPSPLPLREPSPKKEETVASKGFWPCLAPFPFHPPAFLVPSWRDHVVEPLRDPNPSDVLENLDDSVFSKRHAKLELDEKRRKRWDIQRIREQRILQRLQLRMYKRKGIQESEPEVTSFFPEPDDVESLLITPYLPVVAFGRPLPKLTPQNFELPWLDERSRCRLEVQKKQTPHRTCRK</sequence>
<evidence type="ECO:0000256" key="1">
    <source>
        <dbReference type="SAM" id="MobiDB-lite"/>
    </source>
</evidence>
<dbReference type="HOGENOM" id="CLU_030878_0_0_1"/>
<evidence type="ECO:0000313" key="4">
    <source>
        <dbReference type="Proteomes" id="UP000016666"/>
    </source>
</evidence>
<dbReference type="PANTHER" id="PTHR21656:SF2">
    <property type="entry name" value="MALE-SPECIFIC LETHAL 1 HOMOLOG"/>
    <property type="match status" value="1"/>
</dbReference>
<proteinExistence type="predicted"/>
<feature type="region of interest" description="Disordered" evidence="1">
    <location>
        <begin position="1"/>
        <end position="99"/>
    </location>
</feature>
<gene>
    <name evidence="3" type="primary">MSL1</name>
</gene>
<dbReference type="InterPro" id="IPR026711">
    <property type="entry name" value="Msl-1"/>
</dbReference>
<keyword evidence="4" id="KW-1185">Reference proteome</keyword>
<evidence type="ECO:0000259" key="2">
    <source>
        <dbReference type="PROSITE" id="PS52052"/>
    </source>
</evidence>
<protein>
    <submittedName>
        <fullName evidence="3">MSL complex subunit 1</fullName>
    </submittedName>
</protein>
<name>U3IXR4_ANAPP</name>
<dbReference type="InterPro" id="IPR029332">
    <property type="entry name" value="PEHE_dom"/>
</dbReference>
<dbReference type="Ensembl" id="ENSAPLT00000012773.2">
    <property type="protein sequence ID" value="ENSAPLP00000012040.2"/>
    <property type="gene ID" value="ENSAPLG00000012269.2"/>
</dbReference>
<dbReference type="OMA" id="EETVAXP"/>
<dbReference type="Proteomes" id="UP000016666">
    <property type="component" value="Unassembled WGS sequence"/>
</dbReference>
<dbReference type="AlphaFoldDB" id="U3IXR4"/>
<dbReference type="PROSITE" id="PS52052">
    <property type="entry name" value="PEHE"/>
    <property type="match status" value="1"/>
</dbReference>
<dbReference type="GO" id="GO:0072487">
    <property type="term" value="C:MSL complex"/>
    <property type="evidence" value="ECO:0007669"/>
    <property type="project" value="InterPro"/>
</dbReference>
<feature type="compositionally biased region" description="Basic and acidic residues" evidence="1">
    <location>
        <begin position="58"/>
        <end position="74"/>
    </location>
</feature>
<dbReference type="SMART" id="SM01300">
    <property type="entry name" value="PEHE"/>
    <property type="match status" value="1"/>
</dbReference>
<dbReference type="Pfam" id="PF15275">
    <property type="entry name" value="PEHE"/>
    <property type="match status" value="1"/>
</dbReference>
<dbReference type="Gene3D" id="6.10.250.2000">
    <property type="match status" value="1"/>
</dbReference>
<dbReference type="GO" id="GO:0003682">
    <property type="term" value="F:chromatin binding"/>
    <property type="evidence" value="ECO:0007669"/>
    <property type="project" value="TreeGrafter"/>
</dbReference>
<dbReference type="PANTHER" id="PTHR21656">
    <property type="entry name" value="MALE-SPECIFIC LETHAL-1 PROTEIN"/>
    <property type="match status" value="1"/>
</dbReference>
<accession>U3IXR4</accession>
<reference evidence="4" key="1">
    <citation type="submission" date="2017-10" db="EMBL/GenBank/DDBJ databases">
        <title>A new Pekin duck reference genome.</title>
        <authorList>
            <person name="Hou Z.-C."/>
            <person name="Zhou Z.-K."/>
            <person name="Zhu F."/>
            <person name="Hou S.-S."/>
        </authorList>
    </citation>
    <scope>NUCLEOTIDE SEQUENCE [LARGE SCALE GENOMIC DNA]</scope>
</reference>
<feature type="domain" description="PEHE" evidence="2">
    <location>
        <begin position="157"/>
        <end position="276"/>
    </location>
</feature>
<organism evidence="3 4">
    <name type="scientific">Anas platyrhynchos platyrhynchos</name>
    <name type="common">Northern mallard</name>
    <dbReference type="NCBI Taxonomy" id="8840"/>
    <lineage>
        <taxon>Eukaryota</taxon>
        <taxon>Metazoa</taxon>
        <taxon>Chordata</taxon>
        <taxon>Craniata</taxon>
        <taxon>Vertebrata</taxon>
        <taxon>Euteleostomi</taxon>
        <taxon>Archelosauria</taxon>
        <taxon>Archosauria</taxon>
        <taxon>Dinosauria</taxon>
        <taxon>Saurischia</taxon>
        <taxon>Theropoda</taxon>
        <taxon>Coelurosauria</taxon>
        <taxon>Aves</taxon>
        <taxon>Neognathae</taxon>
        <taxon>Galloanserae</taxon>
        <taxon>Anseriformes</taxon>
        <taxon>Anatidae</taxon>
        <taxon>Anatinae</taxon>
        <taxon>Anas</taxon>
    </lineage>
</organism>